<dbReference type="AlphaFoldDB" id="A0A3A3Z1Y6"/>
<name>A0A3A3Z1Y6_9ACTN</name>
<dbReference type="EMBL" id="QZEZ01000005">
    <property type="protein sequence ID" value="RJK95478.1"/>
    <property type="molecule type" value="Genomic_DNA"/>
</dbReference>
<reference evidence="2 3" key="1">
    <citation type="submission" date="2018-09" db="EMBL/GenBank/DDBJ databases">
        <title>YIM 75000 draft genome.</title>
        <authorList>
            <person name="Tang S."/>
            <person name="Feng Y."/>
        </authorList>
    </citation>
    <scope>NUCLEOTIDE SEQUENCE [LARGE SCALE GENOMIC DNA]</scope>
    <source>
        <strain evidence="2 3">YIM 75000</strain>
    </source>
</reference>
<proteinExistence type="predicted"/>
<protein>
    <submittedName>
        <fullName evidence="2">Uncharacterized protein</fullName>
    </submittedName>
</protein>
<evidence type="ECO:0000256" key="1">
    <source>
        <dbReference type="SAM" id="MobiDB-lite"/>
    </source>
</evidence>
<dbReference type="RefSeq" id="WP_119950831.1">
    <property type="nucleotide sequence ID" value="NZ_QZEZ01000005.1"/>
</dbReference>
<organism evidence="2 3">
    <name type="scientific">Vallicoccus soli</name>
    <dbReference type="NCBI Taxonomy" id="2339232"/>
    <lineage>
        <taxon>Bacteria</taxon>
        <taxon>Bacillati</taxon>
        <taxon>Actinomycetota</taxon>
        <taxon>Actinomycetes</taxon>
        <taxon>Motilibacterales</taxon>
        <taxon>Vallicoccaceae</taxon>
        <taxon>Vallicoccus</taxon>
    </lineage>
</organism>
<evidence type="ECO:0000313" key="3">
    <source>
        <dbReference type="Proteomes" id="UP000265614"/>
    </source>
</evidence>
<sequence length="138" mass="14338">MPLRARAVRRQAAAWSLMPALLATGLLAAGVGGAERMNRAEKAVAARLSWCGLDERSVAVAQAQWEGQRTLPDRVADVLVVPPAPQRGEPSGRVSTGEAEDLPRGGLRVVASPAPDGGWHVAPADAATSRALDGCLDD</sequence>
<accession>A0A3A3Z1Y6</accession>
<keyword evidence="3" id="KW-1185">Reference proteome</keyword>
<dbReference type="Proteomes" id="UP000265614">
    <property type="component" value="Unassembled WGS sequence"/>
</dbReference>
<evidence type="ECO:0000313" key="2">
    <source>
        <dbReference type="EMBL" id="RJK95478.1"/>
    </source>
</evidence>
<feature type="region of interest" description="Disordered" evidence="1">
    <location>
        <begin position="83"/>
        <end position="122"/>
    </location>
</feature>
<comment type="caution">
    <text evidence="2">The sequence shown here is derived from an EMBL/GenBank/DDBJ whole genome shotgun (WGS) entry which is preliminary data.</text>
</comment>
<gene>
    <name evidence="2" type="ORF">D5H78_12630</name>
</gene>